<dbReference type="Pfam" id="PF13560">
    <property type="entry name" value="HTH_31"/>
    <property type="match status" value="1"/>
</dbReference>
<geneLocation type="plasmid" evidence="2">
    <name>unnamed1</name>
</geneLocation>
<dbReference type="CDD" id="cd00093">
    <property type="entry name" value="HTH_XRE"/>
    <property type="match status" value="1"/>
</dbReference>
<dbReference type="SMART" id="SM00530">
    <property type="entry name" value="HTH_XRE"/>
    <property type="match status" value="1"/>
</dbReference>
<name>A0ABT0GBM5_9ACTN</name>
<evidence type="ECO:0000313" key="2">
    <source>
        <dbReference type="EMBL" id="MCK2222020.1"/>
    </source>
</evidence>
<dbReference type="PROSITE" id="PS50943">
    <property type="entry name" value="HTH_CROC1"/>
    <property type="match status" value="1"/>
</dbReference>
<feature type="domain" description="HTH cro/C1-type" evidence="1">
    <location>
        <begin position="22"/>
        <end position="75"/>
    </location>
</feature>
<reference evidence="2 3" key="1">
    <citation type="submission" date="2022-04" db="EMBL/GenBank/DDBJ databases">
        <title>Genome draft of Actinomadura sp. ATCC 31491.</title>
        <authorList>
            <person name="Shi X."/>
            <person name="Du Y."/>
        </authorList>
    </citation>
    <scope>NUCLEOTIDE SEQUENCE [LARGE SCALE GENOMIC DNA]</scope>
    <source>
        <strain evidence="2 3">ATCC 31491</strain>
        <plasmid evidence="2">unnamed1</plasmid>
    </source>
</reference>
<accession>A0ABT0GBM5</accession>
<dbReference type="SUPFAM" id="SSF47413">
    <property type="entry name" value="lambda repressor-like DNA-binding domains"/>
    <property type="match status" value="1"/>
</dbReference>
<dbReference type="Pfam" id="PF19054">
    <property type="entry name" value="DUF5753"/>
    <property type="match status" value="1"/>
</dbReference>
<gene>
    <name evidence="2" type="ORF">MF672_050675</name>
</gene>
<dbReference type="InterPro" id="IPR043917">
    <property type="entry name" value="DUF5753"/>
</dbReference>
<sequence length="290" mass="32641">MLEILMAERGPTVRRRRLAGELRRLRERSEMTIDAAAERLGWSTAKVSRIETARTGITAPDLTTMLDLYAVGEDRRVALHALARAARKRGWWDAYADSTPSDYATYIELEAETASMRAFDPLVVNGLLQTEDYAREIIRAALMALSPPAEIQRRVEVRMTRQQLLAQEDSPLNLWTIIPESALQQQVGGREVMAAQYAKLVEESERGNVIIQVLPSAKGAHPATAGQFAIMEFREPYDPQVVYVESMTSSLYVEGEVEIYRYTLAFDHLRAMALDPQESRALILSMARQA</sequence>
<proteinExistence type="predicted"/>
<dbReference type="InterPro" id="IPR001387">
    <property type="entry name" value="Cro/C1-type_HTH"/>
</dbReference>
<keyword evidence="2" id="KW-0614">Plasmid</keyword>
<evidence type="ECO:0000313" key="3">
    <source>
        <dbReference type="Proteomes" id="UP001317259"/>
    </source>
</evidence>
<keyword evidence="3" id="KW-1185">Reference proteome</keyword>
<organism evidence="2 3">
    <name type="scientific">Actinomadura luzonensis</name>
    <dbReference type="NCBI Taxonomy" id="2805427"/>
    <lineage>
        <taxon>Bacteria</taxon>
        <taxon>Bacillati</taxon>
        <taxon>Actinomycetota</taxon>
        <taxon>Actinomycetes</taxon>
        <taxon>Streptosporangiales</taxon>
        <taxon>Thermomonosporaceae</taxon>
        <taxon>Actinomadura</taxon>
    </lineage>
</organism>
<dbReference type="Proteomes" id="UP001317259">
    <property type="component" value="Unassembled WGS sequence"/>
</dbReference>
<comment type="caution">
    <text evidence="2">The sequence shown here is derived from an EMBL/GenBank/DDBJ whole genome shotgun (WGS) entry which is preliminary data.</text>
</comment>
<evidence type="ECO:0000259" key="1">
    <source>
        <dbReference type="PROSITE" id="PS50943"/>
    </source>
</evidence>
<dbReference type="EMBL" id="JAKRKC020000004">
    <property type="protein sequence ID" value="MCK2222020.1"/>
    <property type="molecule type" value="Genomic_DNA"/>
</dbReference>
<dbReference type="InterPro" id="IPR010982">
    <property type="entry name" value="Lambda_DNA-bd_dom_sf"/>
</dbReference>
<dbReference type="RefSeq" id="WP_242384087.1">
    <property type="nucleotide sequence ID" value="NZ_JAKRKC020000004.1"/>
</dbReference>
<dbReference type="Gene3D" id="1.10.260.40">
    <property type="entry name" value="lambda repressor-like DNA-binding domains"/>
    <property type="match status" value="1"/>
</dbReference>
<protein>
    <submittedName>
        <fullName evidence="2">Helix-turn-helix domain-containing protein</fullName>
    </submittedName>
</protein>